<feature type="domain" description="N-acetyltransferase" evidence="1">
    <location>
        <begin position="172"/>
        <end position="259"/>
    </location>
</feature>
<dbReference type="PANTHER" id="PTHR47489">
    <property type="entry name" value="ACYL-COA N-ACYLTRANSFERASES (NAT) SUPERFAMILY PROTEIN"/>
    <property type="match status" value="1"/>
</dbReference>
<evidence type="ECO:0000313" key="3">
    <source>
        <dbReference type="Proteomes" id="UP000077755"/>
    </source>
</evidence>
<dbReference type="EMBL" id="CP093344">
    <property type="protein sequence ID" value="WOG88783.1"/>
    <property type="molecule type" value="Genomic_DNA"/>
</dbReference>
<dbReference type="KEGG" id="dcr:108209815"/>
<proteinExistence type="predicted"/>
<accession>A0AAF1AN25</accession>
<dbReference type="SUPFAM" id="SSF55729">
    <property type="entry name" value="Acyl-CoA N-acyltransferases (Nat)"/>
    <property type="match status" value="1"/>
</dbReference>
<dbReference type="Gene3D" id="3.40.630.30">
    <property type="match status" value="1"/>
</dbReference>
<dbReference type="Proteomes" id="UP000077755">
    <property type="component" value="Chromosome 2"/>
</dbReference>
<dbReference type="Pfam" id="PF00583">
    <property type="entry name" value="Acetyltransf_1"/>
    <property type="match status" value="1"/>
</dbReference>
<organism evidence="2 3">
    <name type="scientific">Daucus carota subsp. sativus</name>
    <name type="common">Carrot</name>
    <dbReference type="NCBI Taxonomy" id="79200"/>
    <lineage>
        <taxon>Eukaryota</taxon>
        <taxon>Viridiplantae</taxon>
        <taxon>Streptophyta</taxon>
        <taxon>Embryophyta</taxon>
        <taxon>Tracheophyta</taxon>
        <taxon>Spermatophyta</taxon>
        <taxon>Magnoliopsida</taxon>
        <taxon>eudicotyledons</taxon>
        <taxon>Gunneridae</taxon>
        <taxon>Pentapetalae</taxon>
        <taxon>asterids</taxon>
        <taxon>campanulids</taxon>
        <taxon>Apiales</taxon>
        <taxon>Apiaceae</taxon>
        <taxon>Apioideae</taxon>
        <taxon>Scandiceae</taxon>
        <taxon>Daucinae</taxon>
        <taxon>Daucus</taxon>
        <taxon>Daucus sect. Daucus</taxon>
    </lineage>
</organism>
<reference evidence="2" key="1">
    <citation type="journal article" date="2016" name="Nat. Genet.">
        <title>A high-quality carrot genome assembly provides new insights into carotenoid accumulation and asterid genome evolution.</title>
        <authorList>
            <person name="Iorizzo M."/>
            <person name="Ellison S."/>
            <person name="Senalik D."/>
            <person name="Zeng P."/>
            <person name="Satapoomin P."/>
            <person name="Huang J."/>
            <person name="Bowman M."/>
            <person name="Iovene M."/>
            <person name="Sanseverino W."/>
            <person name="Cavagnaro P."/>
            <person name="Yildiz M."/>
            <person name="Macko-Podgorni A."/>
            <person name="Moranska E."/>
            <person name="Grzebelus E."/>
            <person name="Grzebelus D."/>
            <person name="Ashrafi H."/>
            <person name="Zheng Z."/>
            <person name="Cheng S."/>
            <person name="Spooner D."/>
            <person name="Van Deynze A."/>
            <person name="Simon P."/>
        </authorList>
    </citation>
    <scope>NUCLEOTIDE SEQUENCE</scope>
    <source>
        <tissue evidence="2">Leaf</tissue>
    </source>
</reference>
<evidence type="ECO:0000259" key="1">
    <source>
        <dbReference type="Pfam" id="PF00583"/>
    </source>
</evidence>
<evidence type="ECO:0000313" key="2">
    <source>
        <dbReference type="EMBL" id="WOG88783.1"/>
    </source>
</evidence>
<gene>
    <name evidence="2" type="ORF">DCAR_0208018</name>
</gene>
<name>A0AAF1AN25_DAUCS</name>
<dbReference type="PANTHER" id="PTHR47489:SF2">
    <property type="entry name" value="GCN5-RELATED N-ACETYLTRANSFERASE 5, CHLOROPLASTIC"/>
    <property type="match status" value="1"/>
</dbReference>
<dbReference type="GO" id="GO:0016747">
    <property type="term" value="F:acyltransferase activity, transferring groups other than amino-acyl groups"/>
    <property type="evidence" value="ECO:0007669"/>
    <property type="project" value="InterPro"/>
</dbReference>
<reference evidence="2" key="2">
    <citation type="submission" date="2022-03" db="EMBL/GenBank/DDBJ databases">
        <title>Draft title - Genomic analysis of global carrot germplasm unveils the trajectory of domestication and the origin of high carotenoid orange carrot.</title>
        <authorList>
            <person name="Iorizzo M."/>
            <person name="Ellison S."/>
            <person name="Senalik D."/>
            <person name="Macko-Podgorni A."/>
            <person name="Grzebelus D."/>
            <person name="Bostan H."/>
            <person name="Rolling W."/>
            <person name="Curaba J."/>
            <person name="Simon P."/>
        </authorList>
    </citation>
    <scope>NUCLEOTIDE SEQUENCE</scope>
    <source>
        <tissue evidence="2">Leaf</tissue>
    </source>
</reference>
<dbReference type="AlphaFoldDB" id="A0AAF1AN25"/>
<dbReference type="InterPro" id="IPR016181">
    <property type="entry name" value="Acyl_CoA_acyltransferase"/>
</dbReference>
<dbReference type="InterPro" id="IPR000182">
    <property type="entry name" value="GNAT_dom"/>
</dbReference>
<dbReference type="CDD" id="cd04301">
    <property type="entry name" value="NAT_SF"/>
    <property type="match status" value="1"/>
</dbReference>
<protein>
    <recommendedName>
        <fullName evidence="1">N-acetyltransferase domain-containing protein</fullName>
    </recommendedName>
</protein>
<keyword evidence="3" id="KW-1185">Reference proteome</keyword>
<sequence length="294" mass="33442">MASLCVYISSSCQSNFHFSHTQQFNPYKTPFLHSKPTTPLQISHKSSNFNTTLTFSTSQSSSSSTLLDPLKPGRTLTNNELEKLQFLENFRYFQELKSGSVLVRVMRDDEIDMTVGLLTESFADSMMMRPKGSMYVNLLGILVKQYLTDRRFLMPHTATLIGYYKGDDEDSEVELAGTVEISFNKMGANDKPPTPSPPRDSPYICNMAVLKSLRRRGIGWHLLKASEELISQMSPSSEIYLHCRMIDAAPLTMYTKAGYSIVKTDNILVWLTLQKRKHLMRKQRPITDNSSDRI</sequence>